<dbReference type="GeneID" id="86892325"/>
<evidence type="ECO:0000313" key="7">
    <source>
        <dbReference type="EMBL" id="NJC19537.1"/>
    </source>
</evidence>
<dbReference type="InterPro" id="IPR036388">
    <property type="entry name" value="WH-like_DNA-bd_sf"/>
</dbReference>
<dbReference type="InterPro" id="IPR014327">
    <property type="entry name" value="RNA_pol_sigma70_bacteroid"/>
</dbReference>
<dbReference type="AlphaFoldDB" id="A0A7X5YEA7"/>
<dbReference type="InterPro" id="IPR014284">
    <property type="entry name" value="RNA_pol_sigma-70_dom"/>
</dbReference>
<dbReference type="Gene3D" id="1.10.10.10">
    <property type="entry name" value="Winged helix-like DNA-binding domain superfamily/Winged helix DNA-binding domain"/>
    <property type="match status" value="1"/>
</dbReference>
<dbReference type="GO" id="GO:0016987">
    <property type="term" value="F:sigma factor activity"/>
    <property type="evidence" value="ECO:0007669"/>
    <property type="project" value="UniProtKB-KW"/>
</dbReference>
<dbReference type="GO" id="GO:0006352">
    <property type="term" value="P:DNA-templated transcription initiation"/>
    <property type="evidence" value="ECO:0007669"/>
    <property type="project" value="InterPro"/>
</dbReference>
<dbReference type="InterPro" id="IPR007627">
    <property type="entry name" value="RNA_pol_sigma70_r2"/>
</dbReference>
<dbReference type="NCBIfam" id="TIGR02937">
    <property type="entry name" value="sigma70-ECF"/>
    <property type="match status" value="1"/>
</dbReference>
<evidence type="ECO:0000256" key="2">
    <source>
        <dbReference type="ARBA" id="ARBA00023015"/>
    </source>
</evidence>
<dbReference type="EMBL" id="CP043839">
    <property type="protein sequence ID" value="WOF13219.1"/>
    <property type="molecule type" value="Genomic_DNA"/>
</dbReference>
<feature type="domain" description="RNA polymerase sigma-70 region 2" evidence="5">
    <location>
        <begin position="27"/>
        <end position="93"/>
    </location>
</feature>
<reference evidence="8 10" key="1">
    <citation type="submission" date="2019-09" db="EMBL/GenBank/DDBJ databases">
        <title>Butyricimonas paravirosa DSM 105722 (=214-4 = JCM 18677 = CCUG 65563).</title>
        <authorList>
            <person name="Le Roy T."/>
            <person name="Cani P.D."/>
        </authorList>
    </citation>
    <scope>NUCLEOTIDE SEQUENCE [LARGE SCALE GENOMIC DNA]</scope>
    <source>
        <strain evidence="8 10">DSM 105722</strain>
    </source>
</reference>
<comment type="similarity">
    <text evidence="1">Belongs to the sigma-70 factor family. ECF subfamily.</text>
</comment>
<evidence type="ECO:0000256" key="4">
    <source>
        <dbReference type="ARBA" id="ARBA00023163"/>
    </source>
</evidence>
<evidence type="ECO:0000313" key="10">
    <source>
        <dbReference type="Proteomes" id="UP001302374"/>
    </source>
</evidence>
<evidence type="ECO:0000259" key="6">
    <source>
        <dbReference type="Pfam" id="PF08281"/>
    </source>
</evidence>
<dbReference type="Pfam" id="PF04542">
    <property type="entry name" value="Sigma70_r2"/>
    <property type="match status" value="1"/>
</dbReference>
<dbReference type="CDD" id="cd06171">
    <property type="entry name" value="Sigma70_r4"/>
    <property type="match status" value="1"/>
</dbReference>
<dbReference type="InterPro" id="IPR013249">
    <property type="entry name" value="RNA_pol_sigma70_r4_t2"/>
</dbReference>
<accession>A0A7X5YEA7</accession>
<dbReference type="InterPro" id="IPR013325">
    <property type="entry name" value="RNA_pol_sigma_r2"/>
</dbReference>
<proteinExistence type="inferred from homology"/>
<dbReference type="InterPro" id="IPR013324">
    <property type="entry name" value="RNA_pol_sigma_r3/r4-like"/>
</dbReference>
<dbReference type="Proteomes" id="UP001302374">
    <property type="component" value="Chromosome"/>
</dbReference>
<keyword evidence="10" id="KW-1185">Reference proteome</keyword>
<gene>
    <name evidence="8" type="ORF">F1644_13500</name>
    <name evidence="7" type="ORF">GGR15_003171</name>
</gene>
<keyword evidence="4" id="KW-0804">Transcription</keyword>
<name>A0A7X5YEA7_9BACT</name>
<dbReference type="PANTHER" id="PTHR43133:SF46">
    <property type="entry name" value="RNA POLYMERASE SIGMA-70 FACTOR ECF SUBFAMILY"/>
    <property type="match status" value="1"/>
</dbReference>
<keyword evidence="2" id="KW-0805">Transcription regulation</keyword>
<dbReference type="SUPFAM" id="SSF88946">
    <property type="entry name" value="Sigma2 domain of RNA polymerase sigma factors"/>
    <property type="match status" value="1"/>
</dbReference>
<evidence type="ECO:0000256" key="1">
    <source>
        <dbReference type="ARBA" id="ARBA00010641"/>
    </source>
</evidence>
<dbReference type="EMBL" id="JAATLI010000011">
    <property type="protein sequence ID" value="NJC19537.1"/>
    <property type="molecule type" value="Genomic_DNA"/>
</dbReference>
<organism evidence="7 9">
    <name type="scientific">Butyricimonas paravirosa</name>
    <dbReference type="NCBI Taxonomy" id="1472417"/>
    <lineage>
        <taxon>Bacteria</taxon>
        <taxon>Pseudomonadati</taxon>
        <taxon>Bacteroidota</taxon>
        <taxon>Bacteroidia</taxon>
        <taxon>Bacteroidales</taxon>
        <taxon>Odoribacteraceae</taxon>
        <taxon>Butyricimonas</taxon>
    </lineage>
</organism>
<dbReference type="Pfam" id="PF08281">
    <property type="entry name" value="Sigma70_r4_2"/>
    <property type="match status" value="1"/>
</dbReference>
<evidence type="ECO:0000313" key="8">
    <source>
        <dbReference type="EMBL" id="WOF13219.1"/>
    </source>
</evidence>
<evidence type="ECO:0000259" key="5">
    <source>
        <dbReference type="Pfam" id="PF04542"/>
    </source>
</evidence>
<dbReference type="InterPro" id="IPR039425">
    <property type="entry name" value="RNA_pol_sigma-70-like"/>
</dbReference>
<dbReference type="Proteomes" id="UP000576368">
    <property type="component" value="Unassembled WGS sequence"/>
</dbReference>
<protein>
    <submittedName>
        <fullName evidence="7 8">RNA polymerase sigma-70 factor</fullName>
    </submittedName>
</protein>
<feature type="domain" description="RNA polymerase sigma factor 70 region 4 type 2" evidence="6">
    <location>
        <begin position="121"/>
        <end position="171"/>
    </location>
</feature>
<sequence>MSDSDQNNDDKLFESIRQGNIDAYEMLFKKYYLSMCMIARRIVEDEDVAKDLVQEIFIRLWEKRETYDFRETADIFLYVSVRNKCFDYLRSRKNLPLQEGLSAAGNEYFFHDILIEEETYRIVMEAIDTLPAQSGRIIKLSLEGKQNKEISENLGISVNTVKSLKYKAMDTLREVLKDYFYLLLVFLAENN</sequence>
<dbReference type="SUPFAM" id="SSF88659">
    <property type="entry name" value="Sigma3 and sigma4 domains of RNA polymerase sigma factors"/>
    <property type="match status" value="1"/>
</dbReference>
<dbReference type="NCBIfam" id="TIGR02985">
    <property type="entry name" value="Sig70_bacteroi1"/>
    <property type="match status" value="1"/>
</dbReference>
<reference evidence="7 9" key="2">
    <citation type="submission" date="2020-03" db="EMBL/GenBank/DDBJ databases">
        <title>Genomic Encyclopedia of Type Strains, Phase IV (KMG-IV): sequencing the most valuable type-strain genomes for metagenomic binning, comparative biology and taxonomic classification.</title>
        <authorList>
            <person name="Goeker M."/>
        </authorList>
    </citation>
    <scope>NUCLEOTIDE SEQUENCE [LARGE SCALE GENOMIC DNA]</scope>
    <source>
        <strain evidence="7 9">DSM 105722</strain>
    </source>
</reference>
<evidence type="ECO:0000256" key="3">
    <source>
        <dbReference type="ARBA" id="ARBA00023082"/>
    </source>
</evidence>
<dbReference type="Gene3D" id="1.10.1740.10">
    <property type="match status" value="1"/>
</dbReference>
<evidence type="ECO:0000313" key="9">
    <source>
        <dbReference type="Proteomes" id="UP000576368"/>
    </source>
</evidence>
<keyword evidence="3" id="KW-0731">Sigma factor</keyword>
<dbReference type="PANTHER" id="PTHR43133">
    <property type="entry name" value="RNA POLYMERASE ECF-TYPE SIGMA FACTO"/>
    <property type="match status" value="1"/>
</dbReference>
<dbReference type="GO" id="GO:0003677">
    <property type="term" value="F:DNA binding"/>
    <property type="evidence" value="ECO:0007669"/>
    <property type="project" value="InterPro"/>
</dbReference>
<dbReference type="RefSeq" id="WP_118303106.1">
    <property type="nucleotide sequence ID" value="NZ_BMPA01000001.1"/>
</dbReference>